<dbReference type="RefSeq" id="WP_215818574.1">
    <property type="nucleotide sequence ID" value="NZ_JAGSOY010000007.1"/>
</dbReference>
<evidence type="ECO:0000313" key="4">
    <source>
        <dbReference type="EMBL" id="MBU2710404.1"/>
    </source>
</evidence>
<sequence>MGRGNKVLACITKTLVVFTFAIVLRQGVVGDEPALPNSYDPNKVITVATLEDYAPFCFRQSFAKTNDISELIPPGHDSKRLQGYSWDVLRLSMHRQGYTIQLMVYPWSRVMSLVRRNEIDVVFPAAVTEKRSQFLMFSEYPVNTVHYVIYINKKSQGSWQNLAEMIGLRIGVMRGWDYGRYWNSQIEHIELREVNTVEQGFQMLGYRRIEGLVGYEEVFDHYLIEKAINKKFQKLAAFDQGFEFLSGNKLNSKAKHILKDFDSSRQFLLQQGILAELKKRWFPLQNGNF</sequence>
<dbReference type="InterPro" id="IPR001638">
    <property type="entry name" value="Solute-binding_3/MltF_N"/>
</dbReference>
<comment type="similarity">
    <text evidence="1">Belongs to the bacterial solute-binding protein 3 family.</text>
</comment>
<reference evidence="4 5" key="1">
    <citation type="submission" date="2021-04" db="EMBL/GenBank/DDBJ databases">
        <authorList>
            <person name="Pira H."/>
            <person name="Risdian C."/>
            <person name="Wink J."/>
        </authorList>
    </citation>
    <scope>NUCLEOTIDE SEQUENCE [LARGE SCALE GENOMIC DNA]</scope>
    <source>
        <strain evidence="4 5">WH53</strain>
    </source>
</reference>
<comment type="caution">
    <text evidence="4">The sequence shown here is derived from an EMBL/GenBank/DDBJ whole genome shotgun (WGS) entry which is preliminary data.</text>
</comment>
<accession>A0ABS5Z8Q1</accession>
<keyword evidence="2" id="KW-0732">Signal</keyword>
<dbReference type="Gene3D" id="3.40.190.10">
    <property type="entry name" value="Periplasmic binding protein-like II"/>
    <property type="match status" value="2"/>
</dbReference>
<dbReference type="PANTHER" id="PTHR35936">
    <property type="entry name" value="MEMBRANE-BOUND LYTIC MUREIN TRANSGLYCOSYLASE F"/>
    <property type="match status" value="1"/>
</dbReference>
<name>A0ABS5Z8Q1_9GAMM</name>
<feature type="domain" description="Solute-binding protein family 3/N-terminal" evidence="3">
    <location>
        <begin position="77"/>
        <end position="282"/>
    </location>
</feature>
<evidence type="ECO:0000313" key="5">
    <source>
        <dbReference type="Proteomes" id="UP000690515"/>
    </source>
</evidence>
<dbReference type="SUPFAM" id="SSF53850">
    <property type="entry name" value="Periplasmic binding protein-like II"/>
    <property type="match status" value="1"/>
</dbReference>
<evidence type="ECO:0000259" key="3">
    <source>
        <dbReference type="Pfam" id="PF00497"/>
    </source>
</evidence>
<proteinExistence type="inferred from homology"/>
<dbReference type="EMBL" id="JAGSOY010000007">
    <property type="protein sequence ID" value="MBU2710404.1"/>
    <property type="molecule type" value="Genomic_DNA"/>
</dbReference>
<gene>
    <name evidence="4" type="ORF">KCG35_04985</name>
</gene>
<keyword evidence="5" id="KW-1185">Reference proteome</keyword>
<organism evidence="4 5">
    <name type="scientific">Zooshikella harenae</name>
    <dbReference type="NCBI Taxonomy" id="2827238"/>
    <lineage>
        <taxon>Bacteria</taxon>
        <taxon>Pseudomonadati</taxon>
        <taxon>Pseudomonadota</taxon>
        <taxon>Gammaproteobacteria</taxon>
        <taxon>Oceanospirillales</taxon>
        <taxon>Zooshikellaceae</taxon>
        <taxon>Zooshikella</taxon>
    </lineage>
</organism>
<dbReference type="Proteomes" id="UP000690515">
    <property type="component" value="Unassembled WGS sequence"/>
</dbReference>
<evidence type="ECO:0000256" key="1">
    <source>
        <dbReference type="ARBA" id="ARBA00010333"/>
    </source>
</evidence>
<dbReference type="PANTHER" id="PTHR35936:SF25">
    <property type="entry name" value="ABC TRANSPORTER SUBSTRATE-BINDING PROTEIN"/>
    <property type="match status" value="1"/>
</dbReference>
<protein>
    <submittedName>
        <fullName evidence="4">Transporter substrate-binding domain-containing protein</fullName>
    </submittedName>
</protein>
<evidence type="ECO:0000256" key="2">
    <source>
        <dbReference type="ARBA" id="ARBA00022729"/>
    </source>
</evidence>
<dbReference type="Pfam" id="PF00497">
    <property type="entry name" value="SBP_bac_3"/>
    <property type="match status" value="1"/>
</dbReference>